<dbReference type="GeneID" id="113504204"/>
<dbReference type="OrthoDB" id="6932657at2759"/>
<gene>
    <name evidence="2" type="primary">LOC113504204</name>
</gene>
<dbReference type="RefSeq" id="XP_026742178.1">
    <property type="nucleotide sequence ID" value="XM_026886377.1"/>
</dbReference>
<sequence>MYCFMITCTPNNNWFLYFSFVMEFFRRLFPQTVKIPLVQIKDKSTELSIAQPSQSNANLIELDTSNNDFSITDTLQFDKTSNQTILDITQTNVTSTEACCNSADKPKTMKELIDVTINEAIMNETDENDTFIKVVTCDDRIYNRSNEAMEVKDNVTCLDPKDSVSKTPAQDKSDETQKSLGDTCKEIGKTCMGDNCGQEIIDLDEFQEFMGLGDEETEKSNLKNENMEVFGEINVLNNSQLLALENVEVISIISSTDEAKSQINSQNFISISSENNSHLDDYNSSDFEFITEEEANMDGFIININLPSQDSDNSSTSSSEPLSNYILRKKDLNSKEVDAQNEFIDSLPGPSGLNNQKHEFEDRSYRNKHVLPEGDQYLDLFRGIYNPFLPVCEIFFLENKSVRASAMNVQYEGIGFDKQLMHKKYKPDSSEDEFEDEAKKCAQKILNMYPSENRKRRRRF</sequence>
<dbReference type="Proteomes" id="UP000322000">
    <property type="component" value="Chromosome 21"/>
</dbReference>
<dbReference type="InParanoid" id="A0A7E5WN55"/>
<evidence type="ECO:0000313" key="2">
    <source>
        <dbReference type="RefSeq" id="XP_026742178.1"/>
    </source>
</evidence>
<organism evidence="1 2">
    <name type="scientific">Trichoplusia ni</name>
    <name type="common">Cabbage looper</name>
    <dbReference type="NCBI Taxonomy" id="7111"/>
    <lineage>
        <taxon>Eukaryota</taxon>
        <taxon>Metazoa</taxon>
        <taxon>Ecdysozoa</taxon>
        <taxon>Arthropoda</taxon>
        <taxon>Hexapoda</taxon>
        <taxon>Insecta</taxon>
        <taxon>Pterygota</taxon>
        <taxon>Neoptera</taxon>
        <taxon>Endopterygota</taxon>
        <taxon>Lepidoptera</taxon>
        <taxon>Glossata</taxon>
        <taxon>Ditrysia</taxon>
        <taxon>Noctuoidea</taxon>
        <taxon>Noctuidae</taxon>
        <taxon>Plusiinae</taxon>
        <taxon>Trichoplusia</taxon>
    </lineage>
</organism>
<accession>A0A7E5WN55</accession>
<reference evidence="2" key="1">
    <citation type="submission" date="2025-08" db="UniProtKB">
        <authorList>
            <consortium name="RefSeq"/>
        </authorList>
    </citation>
    <scope>IDENTIFICATION</scope>
</reference>
<protein>
    <submittedName>
        <fullName evidence="2">Uncharacterized protein LOC113504204 isoform X1</fullName>
    </submittedName>
</protein>
<evidence type="ECO:0000313" key="1">
    <source>
        <dbReference type="Proteomes" id="UP000322000"/>
    </source>
</evidence>
<keyword evidence="1" id="KW-1185">Reference proteome</keyword>
<name>A0A7E5WN55_TRINI</name>
<dbReference type="KEGG" id="tnl:113504204"/>
<proteinExistence type="predicted"/>
<dbReference type="AlphaFoldDB" id="A0A7E5WN55"/>